<evidence type="ECO:0000313" key="1">
    <source>
        <dbReference type="EMBL" id="VWB53277.1"/>
    </source>
</evidence>
<dbReference type="EMBL" id="CABVQD010000006">
    <property type="protein sequence ID" value="VWB53277.1"/>
    <property type="molecule type" value="Genomic_DNA"/>
</dbReference>
<reference evidence="1 2" key="1">
    <citation type="submission" date="2019-09" db="EMBL/GenBank/DDBJ databases">
        <authorList>
            <person name="Depoorter E."/>
        </authorList>
    </citation>
    <scope>NUCLEOTIDE SEQUENCE [LARGE SCALE GENOMIC DNA]</scope>
    <source>
        <strain evidence="1">LMG 30113</strain>
    </source>
</reference>
<dbReference type="PROSITE" id="PS51257">
    <property type="entry name" value="PROKAR_LIPOPROTEIN"/>
    <property type="match status" value="1"/>
</dbReference>
<sequence length="210" mass="22769">MAAMKGSSGVDGWTPSPHGWRVAVALLILAACTRTAMSREPAFRLNPHPSRPYEITVTVKDAPAPFDSIGIHVLYQVVNDRCIRVLRGSGATPVLERSVPVELTRVGGNRYTGTMFADLMQDEDYFGLGTCHWTVESANAEARINRLVLSTGVMPADSGAPASVERFFSNRSFVDSQRSRVSIGNARRSDFGPDASNTFSIVLTVVGKPR</sequence>
<dbReference type="AlphaFoldDB" id="A0A6J5DYL4"/>
<keyword evidence="2" id="KW-1185">Reference proteome</keyword>
<dbReference type="RefSeq" id="WP_052001395.1">
    <property type="nucleotide sequence ID" value="NZ_CABVQD010000006.1"/>
</dbReference>
<name>A0A6J5DYL4_9BURK</name>
<gene>
    <name evidence="1" type="ORF">BPA30113_02314</name>
</gene>
<protein>
    <recommendedName>
        <fullName evidence="3">Lipoprotein</fullName>
    </recommendedName>
</protein>
<evidence type="ECO:0000313" key="2">
    <source>
        <dbReference type="Proteomes" id="UP000494330"/>
    </source>
</evidence>
<proteinExistence type="predicted"/>
<dbReference type="Proteomes" id="UP000494330">
    <property type="component" value="Unassembled WGS sequence"/>
</dbReference>
<accession>A0A6J5DYL4</accession>
<evidence type="ECO:0008006" key="3">
    <source>
        <dbReference type="Google" id="ProtNLM"/>
    </source>
</evidence>
<organism evidence="1 2">
    <name type="scientific">Burkholderia paludis</name>
    <dbReference type="NCBI Taxonomy" id="1506587"/>
    <lineage>
        <taxon>Bacteria</taxon>
        <taxon>Pseudomonadati</taxon>
        <taxon>Pseudomonadota</taxon>
        <taxon>Betaproteobacteria</taxon>
        <taxon>Burkholderiales</taxon>
        <taxon>Burkholderiaceae</taxon>
        <taxon>Burkholderia</taxon>
        <taxon>Burkholderia cepacia complex</taxon>
    </lineage>
</organism>